<proteinExistence type="inferred from homology"/>
<sequence length="186" mass="20843">MDMMQVFFFTDAQLNNLLFKGLDITSTSGMVGASFVVFGATILFELLKLVKLYLDLKMRENPLAGQSTCEEMPEESRETNHDGVILLNSLRIPVSRQIRARKLNLHVLNCLSHAINVFYGYLLMLVVMTYSVWLTVAVVVGSAVGYWIFGAIGQLLRETSFQATHQSVMGKHQMPHSETVQARGDL</sequence>
<keyword evidence="4" id="KW-0186">Copper</keyword>
<gene>
    <name evidence="5" type="ORF">C0Q70_17515</name>
</gene>
<keyword evidence="1 4" id="KW-0812">Transmembrane</keyword>
<feature type="transmembrane region" description="Helical" evidence="4">
    <location>
        <begin position="30"/>
        <end position="50"/>
    </location>
</feature>
<evidence type="ECO:0000256" key="1">
    <source>
        <dbReference type="ARBA" id="ARBA00022692"/>
    </source>
</evidence>
<dbReference type="EMBL" id="PZQS01000011">
    <property type="protein sequence ID" value="PVD21715.1"/>
    <property type="molecule type" value="Genomic_DNA"/>
</dbReference>
<dbReference type="Pfam" id="PF04145">
    <property type="entry name" value="Ctr"/>
    <property type="match status" value="1"/>
</dbReference>
<comment type="similarity">
    <text evidence="4">Belongs to the copper transporter (Ctr) (TC 1.A.56) family. SLC31A subfamily.</text>
</comment>
<dbReference type="PANTHER" id="PTHR12483:SF115">
    <property type="entry name" value="COPPER TRANSPORT PROTEIN"/>
    <property type="match status" value="1"/>
</dbReference>
<evidence type="ECO:0000313" key="6">
    <source>
        <dbReference type="Proteomes" id="UP000245119"/>
    </source>
</evidence>
<keyword evidence="3 4" id="KW-0472">Membrane</keyword>
<name>A0A2T7NKM6_POMCA</name>
<dbReference type="GO" id="GO:0016020">
    <property type="term" value="C:membrane"/>
    <property type="evidence" value="ECO:0007669"/>
    <property type="project" value="UniProtKB-SubCell"/>
</dbReference>
<dbReference type="InterPro" id="IPR007274">
    <property type="entry name" value="Cop_transporter"/>
</dbReference>
<evidence type="ECO:0000256" key="3">
    <source>
        <dbReference type="ARBA" id="ARBA00023136"/>
    </source>
</evidence>
<comment type="caution">
    <text evidence="5">The sequence shown here is derived from an EMBL/GenBank/DDBJ whole genome shotgun (WGS) entry which is preliminary data.</text>
</comment>
<dbReference type="Proteomes" id="UP000245119">
    <property type="component" value="Linkage Group LG11"/>
</dbReference>
<reference evidence="5 6" key="1">
    <citation type="submission" date="2018-04" db="EMBL/GenBank/DDBJ databases">
        <title>The genome of golden apple snail Pomacea canaliculata provides insight into stress tolerance and invasive adaptation.</title>
        <authorList>
            <person name="Liu C."/>
            <person name="Liu B."/>
            <person name="Ren Y."/>
            <person name="Zhang Y."/>
            <person name="Wang H."/>
            <person name="Li S."/>
            <person name="Jiang F."/>
            <person name="Yin L."/>
            <person name="Zhang G."/>
            <person name="Qian W."/>
            <person name="Fan W."/>
        </authorList>
    </citation>
    <scope>NUCLEOTIDE SEQUENCE [LARGE SCALE GENOMIC DNA]</scope>
    <source>
        <strain evidence="5">SZHN2017</strain>
        <tissue evidence="5">Muscle</tissue>
    </source>
</reference>
<evidence type="ECO:0000313" key="5">
    <source>
        <dbReference type="EMBL" id="PVD21715.1"/>
    </source>
</evidence>
<accession>A0A2T7NKM6</accession>
<feature type="transmembrane region" description="Helical" evidence="4">
    <location>
        <begin position="105"/>
        <end position="124"/>
    </location>
</feature>
<dbReference type="GO" id="GO:0005375">
    <property type="term" value="F:copper ion transmembrane transporter activity"/>
    <property type="evidence" value="ECO:0007669"/>
    <property type="project" value="UniProtKB-UniRule"/>
</dbReference>
<feature type="transmembrane region" description="Helical" evidence="4">
    <location>
        <begin position="130"/>
        <end position="149"/>
    </location>
</feature>
<keyword evidence="4" id="KW-0813">Transport</keyword>
<organism evidence="5 6">
    <name type="scientific">Pomacea canaliculata</name>
    <name type="common">Golden apple snail</name>
    <dbReference type="NCBI Taxonomy" id="400727"/>
    <lineage>
        <taxon>Eukaryota</taxon>
        <taxon>Metazoa</taxon>
        <taxon>Spiralia</taxon>
        <taxon>Lophotrochozoa</taxon>
        <taxon>Mollusca</taxon>
        <taxon>Gastropoda</taxon>
        <taxon>Caenogastropoda</taxon>
        <taxon>Architaenioglossa</taxon>
        <taxon>Ampullarioidea</taxon>
        <taxon>Ampullariidae</taxon>
        <taxon>Pomacea</taxon>
    </lineage>
</organism>
<keyword evidence="4" id="KW-0187">Copper transport</keyword>
<dbReference type="OrthoDB" id="73901at2759"/>
<keyword evidence="6" id="KW-1185">Reference proteome</keyword>
<dbReference type="AlphaFoldDB" id="A0A2T7NKM6"/>
<evidence type="ECO:0000256" key="4">
    <source>
        <dbReference type="RuleBase" id="RU367022"/>
    </source>
</evidence>
<comment type="subcellular location">
    <subcellularLocation>
        <location evidence="4">Membrane</location>
        <topology evidence="4">Multi-pass membrane protein</topology>
    </subcellularLocation>
</comment>
<protein>
    <recommendedName>
        <fullName evidence="4">Copper transport protein</fullName>
    </recommendedName>
</protein>
<dbReference type="PANTHER" id="PTHR12483">
    <property type="entry name" value="SOLUTE CARRIER FAMILY 31 COPPER TRANSPORTERS"/>
    <property type="match status" value="1"/>
</dbReference>
<keyword evidence="4" id="KW-0406">Ion transport</keyword>
<keyword evidence="2 4" id="KW-1133">Transmembrane helix</keyword>
<evidence type="ECO:0000256" key="2">
    <source>
        <dbReference type="ARBA" id="ARBA00022989"/>
    </source>
</evidence>